<dbReference type="PROSITE" id="PS50893">
    <property type="entry name" value="ABC_TRANSPORTER_2"/>
    <property type="match status" value="1"/>
</dbReference>
<keyword evidence="4" id="KW-0067">ATP-binding</keyword>
<dbReference type="PROSITE" id="PS00211">
    <property type="entry name" value="ABC_TRANSPORTER_1"/>
    <property type="match status" value="1"/>
</dbReference>
<dbReference type="InterPro" id="IPR003439">
    <property type="entry name" value="ABC_transporter-like_ATP-bd"/>
</dbReference>
<keyword evidence="2 7" id="KW-0812">Transmembrane</keyword>
<keyword evidence="5 7" id="KW-1133">Transmembrane helix</keyword>
<dbReference type="PANTHER" id="PTHR24221:SF654">
    <property type="entry name" value="ATP-BINDING CASSETTE SUB-FAMILY B MEMBER 6"/>
    <property type="match status" value="1"/>
</dbReference>
<evidence type="ECO:0000313" key="10">
    <source>
        <dbReference type="EMBL" id="KJY55637.1"/>
    </source>
</evidence>
<reference evidence="10 11" key="1">
    <citation type="submission" date="2015-01" db="EMBL/GenBank/DDBJ databases">
        <title>Comparative genomics of the lactic acid bacteria isolated from the honey bee gut.</title>
        <authorList>
            <person name="Ellegaard K.M."/>
            <person name="Tamarit D."/>
            <person name="Javelind E."/>
            <person name="Olofsson T."/>
            <person name="Andersson S.G."/>
            <person name="Vasquez A."/>
        </authorList>
    </citation>
    <scope>NUCLEOTIDE SEQUENCE [LARGE SCALE GENOMIC DNA]</scope>
    <source>
        <strain evidence="10 11">Hma8</strain>
    </source>
</reference>
<evidence type="ECO:0000256" key="3">
    <source>
        <dbReference type="ARBA" id="ARBA00022741"/>
    </source>
</evidence>
<organism evidence="10 11">
    <name type="scientific">Lactobacillus melliventris</name>
    <dbReference type="NCBI Taxonomy" id="1218507"/>
    <lineage>
        <taxon>Bacteria</taxon>
        <taxon>Bacillati</taxon>
        <taxon>Bacillota</taxon>
        <taxon>Bacilli</taxon>
        <taxon>Lactobacillales</taxon>
        <taxon>Lactobacillaceae</taxon>
        <taxon>Lactobacillus</taxon>
    </lineage>
</organism>
<evidence type="ECO:0000256" key="7">
    <source>
        <dbReference type="SAM" id="Phobius"/>
    </source>
</evidence>
<dbReference type="InterPro" id="IPR039421">
    <property type="entry name" value="Type_1_exporter"/>
</dbReference>
<dbReference type="HOGENOM" id="CLU_000604_84_3_9"/>
<feature type="domain" description="ABC transporter" evidence="8">
    <location>
        <begin position="326"/>
        <end position="533"/>
    </location>
</feature>
<sequence length="534" mass="59825">MKNLFKYVKQEPAKVTLVVILQLICSAFRVLNSLINVFILNSLIKLDFQAFFKYILLNILLFLVMTVFLISEQVLSVKTVQFLSLRLRQDIIEHIEDYSVSRFEKHDTGVYTSWLTNDMNLVEENGFTNLFSMVQIFGDSIFSLIALIKFNWTFLPLVAILTLFTLGLPQLVRKKVATSNFTTSKENEKVVNVINDCLQGFATYNIFTSEQQIEKRITDAIKKLIGAKVRQAKYSSYNGSIAGASNVISQVAIQAWTGFLILEKQVTIGVINSSTSLAFNVFNSLAVIAPILTELQALNPIFSKYQLDKPLKAHTQGGSKIADINITAKNLQIAYHPGKPVFKKPLNFTIHDGQKIAVDGESGSGKSTLLKILAGRLTDYTGDLQIDQTEIKNMDNCTLRSNIVYIDQTAYLFNATVRYNLELGQHFTDEEIKSALEKADLWDFVSTLPQKLDTPVGEGGASLSGGQKQRLALARGLLRNRKLFLLDESTSSLDKAGAIKVENDFLNQPKITVVFVSHQLHEENKDKFDQIITV</sequence>
<dbReference type="Pfam" id="PF00664">
    <property type="entry name" value="ABC_membrane"/>
    <property type="match status" value="1"/>
</dbReference>
<feature type="transmembrane region" description="Helical" evidence="7">
    <location>
        <begin position="51"/>
        <end position="70"/>
    </location>
</feature>
<dbReference type="PROSITE" id="PS50929">
    <property type="entry name" value="ABC_TM1F"/>
    <property type="match status" value="1"/>
</dbReference>
<dbReference type="EMBL" id="JXLI01000013">
    <property type="protein sequence ID" value="KJY55637.1"/>
    <property type="molecule type" value="Genomic_DNA"/>
</dbReference>
<proteinExistence type="predicted"/>
<dbReference type="GO" id="GO:0005524">
    <property type="term" value="F:ATP binding"/>
    <property type="evidence" value="ECO:0007669"/>
    <property type="project" value="UniProtKB-KW"/>
</dbReference>
<dbReference type="STRING" id="1218507.JF74_14860"/>
<dbReference type="PATRIC" id="fig|1218507.3.peg.1674"/>
<dbReference type="GO" id="GO:0034040">
    <property type="term" value="F:ATPase-coupled lipid transmembrane transporter activity"/>
    <property type="evidence" value="ECO:0007669"/>
    <property type="project" value="TreeGrafter"/>
</dbReference>
<feature type="transmembrane region" description="Helical" evidence="7">
    <location>
        <begin position="12"/>
        <end position="31"/>
    </location>
</feature>
<dbReference type="SMART" id="SM00382">
    <property type="entry name" value="AAA"/>
    <property type="match status" value="1"/>
</dbReference>
<dbReference type="GO" id="GO:0140359">
    <property type="term" value="F:ABC-type transporter activity"/>
    <property type="evidence" value="ECO:0007669"/>
    <property type="project" value="InterPro"/>
</dbReference>
<evidence type="ECO:0000259" key="8">
    <source>
        <dbReference type="PROSITE" id="PS50893"/>
    </source>
</evidence>
<dbReference type="CDD" id="cd07346">
    <property type="entry name" value="ABC_6TM_exporters"/>
    <property type="match status" value="1"/>
</dbReference>
<dbReference type="SUPFAM" id="SSF52540">
    <property type="entry name" value="P-loop containing nucleoside triphosphate hydrolases"/>
    <property type="match status" value="1"/>
</dbReference>
<feature type="domain" description="ABC transmembrane type-1" evidence="9">
    <location>
        <begin position="17"/>
        <end position="297"/>
    </location>
</feature>
<comment type="subcellular location">
    <subcellularLocation>
        <location evidence="1">Cell membrane</location>
        <topology evidence="1">Multi-pass membrane protein</topology>
    </subcellularLocation>
</comment>
<keyword evidence="3" id="KW-0547">Nucleotide-binding</keyword>
<gene>
    <name evidence="10" type="ORF">JF74_14860</name>
</gene>
<evidence type="ECO:0000313" key="11">
    <source>
        <dbReference type="Proteomes" id="UP000033531"/>
    </source>
</evidence>
<dbReference type="InterPro" id="IPR003593">
    <property type="entry name" value="AAA+_ATPase"/>
</dbReference>
<dbReference type="AlphaFoldDB" id="A0A0F4L9X3"/>
<dbReference type="PANTHER" id="PTHR24221">
    <property type="entry name" value="ATP-BINDING CASSETTE SUB-FAMILY B"/>
    <property type="match status" value="1"/>
</dbReference>
<name>A0A0F4L9X3_9LACO</name>
<dbReference type="InterPro" id="IPR027417">
    <property type="entry name" value="P-loop_NTPase"/>
</dbReference>
<protein>
    <submittedName>
        <fullName evidence="10">ABC transporter ATPase and permease component</fullName>
    </submittedName>
</protein>
<evidence type="ECO:0000256" key="5">
    <source>
        <dbReference type="ARBA" id="ARBA00022989"/>
    </source>
</evidence>
<dbReference type="Proteomes" id="UP000033531">
    <property type="component" value="Unassembled WGS sequence"/>
</dbReference>
<dbReference type="GO" id="GO:0005886">
    <property type="term" value="C:plasma membrane"/>
    <property type="evidence" value="ECO:0007669"/>
    <property type="project" value="UniProtKB-SubCell"/>
</dbReference>
<dbReference type="GO" id="GO:0016887">
    <property type="term" value="F:ATP hydrolysis activity"/>
    <property type="evidence" value="ECO:0007669"/>
    <property type="project" value="InterPro"/>
</dbReference>
<dbReference type="Pfam" id="PF00005">
    <property type="entry name" value="ABC_tran"/>
    <property type="match status" value="1"/>
</dbReference>
<dbReference type="OrthoDB" id="95687at2"/>
<dbReference type="Gene3D" id="3.40.50.300">
    <property type="entry name" value="P-loop containing nucleotide triphosphate hydrolases"/>
    <property type="match status" value="1"/>
</dbReference>
<dbReference type="RefSeq" id="WP_046325420.1">
    <property type="nucleotide sequence ID" value="NZ_JBHTMT010000004.1"/>
</dbReference>
<evidence type="ECO:0000256" key="6">
    <source>
        <dbReference type="ARBA" id="ARBA00023136"/>
    </source>
</evidence>
<dbReference type="InterPro" id="IPR011527">
    <property type="entry name" value="ABC1_TM_dom"/>
</dbReference>
<dbReference type="SUPFAM" id="SSF90123">
    <property type="entry name" value="ABC transporter transmembrane region"/>
    <property type="match status" value="1"/>
</dbReference>
<evidence type="ECO:0000259" key="9">
    <source>
        <dbReference type="PROSITE" id="PS50929"/>
    </source>
</evidence>
<comment type="caution">
    <text evidence="10">The sequence shown here is derived from an EMBL/GenBank/DDBJ whole genome shotgun (WGS) entry which is preliminary data.</text>
</comment>
<dbReference type="Gene3D" id="1.20.1560.10">
    <property type="entry name" value="ABC transporter type 1, transmembrane domain"/>
    <property type="match status" value="1"/>
</dbReference>
<accession>A0A0F4L9X3</accession>
<dbReference type="InterPro" id="IPR017871">
    <property type="entry name" value="ABC_transporter-like_CS"/>
</dbReference>
<evidence type="ECO:0000256" key="1">
    <source>
        <dbReference type="ARBA" id="ARBA00004651"/>
    </source>
</evidence>
<evidence type="ECO:0000256" key="2">
    <source>
        <dbReference type="ARBA" id="ARBA00022692"/>
    </source>
</evidence>
<keyword evidence="6 7" id="KW-0472">Membrane</keyword>
<dbReference type="InterPro" id="IPR036640">
    <property type="entry name" value="ABC1_TM_sf"/>
</dbReference>
<evidence type="ECO:0000256" key="4">
    <source>
        <dbReference type="ARBA" id="ARBA00022840"/>
    </source>
</evidence>